<comment type="caution">
    <text evidence="3">The sequence shown here is derived from an EMBL/GenBank/DDBJ whole genome shotgun (WGS) entry which is preliminary data.</text>
</comment>
<dbReference type="RefSeq" id="WP_002564137.1">
    <property type="nucleotide sequence ID" value="NZ_KB822534.1"/>
</dbReference>
<keyword evidence="4" id="KW-1185">Reference proteome</keyword>
<dbReference type="GO" id="GO:0003700">
    <property type="term" value="F:DNA-binding transcription factor activity"/>
    <property type="evidence" value="ECO:0007669"/>
    <property type="project" value="InterPro"/>
</dbReference>
<feature type="domain" description="HTH merR-type" evidence="2">
    <location>
        <begin position="1"/>
        <end position="69"/>
    </location>
</feature>
<evidence type="ECO:0000313" key="4">
    <source>
        <dbReference type="Proteomes" id="UP000012651"/>
    </source>
</evidence>
<evidence type="ECO:0000256" key="1">
    <source>
        <dbReference type="ARBA" id="ARBA00023125"/>
    </source>
</evidence>
<dbReference type="InterPro" id="IPR047057">
    <property type="entry name" value="MerR_fam"/>
</dbReference>
<accession>N2BUA0</accession>
<dbReference type="HOGENOM" id="CLU_060077_10_0_11"/>
<dbReference type="PATRIC" id="fig|997872.3.peg.1399"/>
<dbReference type="GO" id="GO:0003677">
    <property type="term" value="F:DNA binding"/>
    <property type="evidence" value="ECO:0007669"/>
    <property type="project" value="UniProtKB-KW"/>
</dbReference>
<gene>
    <name evidence="3" type="ORF">HMPREF1091_01392</name>
</gene>
<dbReference type="SUPFAM" id="SSF46955">
    <property type="entry name" value="Putative DNA-binding domain"/>
    <property type="match status" value="1"/>
</dbReference>
<organism evidence="3 4">
    <name type="scientific">Atopobium minutum 10063974</name>
    <dbReference type="NCBI Taxonomy" id="997872"/>
    <lineage>
        <taxon>Bacteria</taxon>
        <taxon>Bacillati</taxon>
        <taxon>Actinomycetota</taxon>
        <taxon>Coriobacteriia</taxon>
        <taxon>Coriobacteriales</taxon>
        <taxon>Atopobiaceae</taxon>
        <taxon>Atopobium</taxon>
    </lineage>
</organism>
<dbReference type="AlphaFoldDB" id="N2BUA0"/>
<dbReference type="CDD" id="cd01106">
    <property type="entry name" value="HTH_TipAL-Mta"/>
    <property type="match status" value="1"/>
</dbReference>
<evidence type="ECO:0000313" key="3">
    <source>
        <dbReference type="EMBL" id="EMZ40449.1"/>
    </source>
</evidence>
<evidence type="ECO:0000259" key="2">
    <source>
        <dbReference type="PROSITE" id="PS50937"/>
    </source>
</evidence>
<keyword evidence="1" id="KW-0238">DNA-binding</keyword>
<proteinExistence type="predicted"/>
<reference evidence="3 4" key="1">
    <citation type="submission" date="2013-03" db="EMBL/GenBank/DDBJ databases">
        <title>The Genome Sequence of Atopobium minutum 10063974.</title>
        <authorList>
            <consortium name="The Broad Institute Genome Sequencing Platform"/>
            <person name="Earl A."/>
            <person name="Ward D."/>
            <person name="Feldgarden M."/>
            <person name="Gevers D."/>
            <person name="Lambert T."/>
            <person name="Marvaud J.-C."/>
            <person name="Courvalin P."/>
            <person name="Walker B."/>
            <person name="Young S.K."/>
            <person name="Zeng Q."/>
            <person name="Gargeya S."/>
            <person name="Fitzgerald M."/>
            <person name="Haas B."/>
            <person name="Abouelleil A."/>
            <person name="Alvarado L."/>
            <person name="Arachchi H.M."/>
            <person name="Berlin A.M."/>
            <person name="Chapman S.B."/>
            <person name="Dewar J."/>
            <person name="Goldberg J."/>
            <person name="Griggs A."/>
            <person name="Gujja S."/>
            <person name="Hansen M."/>
            <person name="Howarth C."/>
            <person name="Imamovic A."/>
            <person name="Larimer J."/>
            <person name="McCowan C."/>
            <person name="Murphy C."/>
            <person name="Neiman D."/>
            <person name="Pearson M."/>
            <person name="Priest M."/>
            <person name="Roberts A."/>
            <person name="Saif S."/>
            <person name="Shea T."/>
            <person name="Sisk P."/>
            <person name="Sykes S."/>
            <person name="Wortman J."/>
            <person name="Nusbaum C."/>
            <person name="Birren B."/>
        </authorList>
    </citation>
    <scope>NUCLEOTIDE SEQUENCE [LARGE SCALE GENOMIC DNA]</scope>
    <source>
        <strain evidence="3 4">10063974</strain>
    </source>
</reference>
<protein>
    <recommendedName>
        <fullName evidence="2">HTH merR-type domain-containing protein</fullName>
    </recommendedName>
</protein>
<dbReference type="Gene3D" id="1.10.1660.10">
    <property type="match status" value="1"/>
</dbReference>
<dbReference type="PANTHER" id="PTHR30204:SF90">
    <property type="entry name" value="HTH-TYPE TRANSCRIPTIONAL ACTIVATOR MTA"/>
    <property type="match status" value="1"/>
</dbReference>
<dbReference type="EMBL" id="AGXC01000003">
    <property type="protein sequence ID" value="EMZ40449.1"/>
    <property type="molecule type" value="Genomic_DNA"/>
</dbReference>
<dbReference type="PROSITE" id="PS50937">
    <property type="entry name" value="HTH_MERR_2"/>
    <property type="match status" value="1"/>
</dbReference>
<dbReference type="SMART" id="SM00422">
    <property type="entry name" value="HTH_MERR"/>
    <property type="match status" value="1"/>
</dbReference>
<sequence length="146" mass="16863">MYHIKEAAQLGHVSVRTLQYYDHIGLLVPHKADNGYRHYTNEDLDTLQTILYFKYLGFPLTTIGKLLVQSKDNRLPLLEDQLALLKSQRVQLDVLIATLQKTIQAQKEGILMPVYKKSLRDLPVTTVKSMNHKLVSFTEISLLMRR</sequence>
<dbReference type="PANTHER" id="PTHR30204">
    <property type="entry name" value="REDOX-CYCLING DRUG-SENSING TRANSCRIPTIONAL ACTIVATOR SOXR"/>
    <property type="match status" value="1"/>
</dbReference>
<dbReference type="InterPro" id="IPR009061">
    <property type="entry name" value="DNA-bd_dom_put_sf"/>
</dbReference>
<name>N2BUA0_9ACTN</name>
<dbReference type="Pfam" id="PF13411">
    <property type="entry name" value="MerR_1"/>
    <property type="match status" value="1"/>
</dbReference>
<dbReference type="Proteomes" id="UP000012651">
    <property type="component" value="Unassembled WGS sequence"/>
</dbReference>
<dbReference type="InterPro" id="IPR000551">
    <property type="entry name" value="MerR-type_HTH_dom"/>
</dbReference>